<feature type="compositionally biased region" description="Low complexity" evidence="1">
    <location>
        <begin position="174"/>
        <end position="186"/>
    </location>
</feature>
<dbReference type="EnsemblMetazoa" id="AMIN005274-RA">
    <property type="protein sequence ID" value="AMIN005274-PA"/>
    <property type="gene ID" value="AMIN005274"/>
</dbReference>
<feature type="domain" description="BZIP" evidence="2">
    <location>
        <begin position="788"/>
        <end position="851"/>
    </location>
</feature>
<feature type="compositionally biased region" description="Polar residues" evidence="1">
    <location>
        <begin position="522"/>
        <end position="540"/>
    </location>
</feature>
<feature type="compositionally biased region" description="Basic and acidic residues" evidence="1">
    <location>
        <begin position="775"/>
        <end position="808"/>
    </location>
</feature>
<organism evidence="3 4">
    <name type="scientific">Anopheles minimus</name>
    <dbReference type="NCBI Taxonomy" id="112268"/>
    <lineage>
        <taxon>Eukaryota</taxon>
        <taxon>Metazoa</taxon>
        <taxon>Ecdysozoa</taxon>
        <taxon>Arthropoda</taxon>
        <taxon>Hexapoda</taxon>
        <taxon>Insecta</taxon>
        <taxon>Pterygota</taxon>
        <taxon>Neoptera</taxon>
        <taxon>Endopterygota</taxon>
        <taxon>Diptera</taxon>
        <taxon>Nematocera</taxon>
        <taxon>Culicoidea</taxon>
        <taxon>Culicidae</taxon>
        <taxon>Anophelinae</taxon>
        <taxon>Anopheles</taxon>
    </lineage>
</organism>
<evidence type="ECO:0000313" key="4">
    <source>
        <dbReference type="Proteomes" id="UP000075920"/>
    </source>
</evidence>
<accession>A0A182W4L1</accession>
<dbReference type="AlphaFoldDB" id="A0A182W4L1"/>
<feature type="region of interest" description="Disordered" evidence="1">
    <location>
        <begin position="711"/>
        <end position="808"/>
    </location>
</feature>
<dbReference type="Proteomes" id="UP000075920">
    <property type="component" value="Unassembled WGS sequence"/>
</dbReference>
<feature type="region of interest" description="Disordered" evidence="1">
    <location>
        <begin position="153"/>
        <end position="198"/>
    </location>
</feature>
<dbReference type="InterPro" id="IPR046347">
    <property type="entry name" value="bZIP_sf"/>
</dbReference>
<feature type="region of interest" description="Disordered" evidence="1">
    <location>
        <begin position="522"/>
        <end position="558"/>
    </location>
</feature>
<dbReference type="VEuPathDB" id="VectorBase:AMIN005274"/>
<dbReference type="GO" id="GO:0005634">
    <property type="term" value="C:nucleus"/>
    <property type="evidence" value="ECO:0007669"/>
    <property type="project" value="UniProtKB-ARBA"/>
</dbReference>
<feature type="compositionally biased region" description="Low complexity" evidence="1">
    <location>
        <begin position="153"/>
        <end position="163"/>
    </location>
</feature>
<reference evidence="3" key="2">
    <citation type="submission" date="2020-05" db="UniProtKB">
        <authorList>
            <consortium name="EnsemblMetazoa"/>
        </authorList>
    </citation>
    <scope>IDENTIFICATION</scope>
    <source>
        <strain evidence="3">MINIMUS1</strain>
    </source>
</reference>
<feature type="compositionally biased region" description="Low complexity" evidence="1">
    <location>
        <begin position="435"/>
        <end position="459"/>
    </location>
</feature>
<evidence type="ECO:0000259" key="2">
    <source>
        <dbReference type="PROSITE" id="PS50217"/>
    </source>
</evidence>
<feature type="compositionally biased region" description="Polar residues" evidence="1">
    <location>
        <begin position="720"/>
        <end position="732"/>
    </location>
</feature>
<name>A0A182W4L1_9DIPT</name>
<dbReference type="Gene3D" id="1.20.5.170">
    <property type="match status" value="1"/>
</dbReference>
<dbReference type="GO" id="GO:0003700">
    <property type="term" value="F:DNA-binding transcription factor activity"/>
    <property type="evidence" value="ECO:0007669"/>
    <property type="project" value="InterPro"/>
</dbReference>
<proteinExistence type="predicted"/>
<sequence>MLESCSPTPSGPGPVEHALWCSTHSDSLFPEVEVADDCGVLEPVLGKGRVGVERNRATTGERSLGDARKTAADVCRIEFDTTTSFTGAETSVTVHDVCNKTIRSSSSSGSSGNDSYRGYSGQFSSGARSHMASGSCNGSGTVAAASPSGSAVATYGQQQQQHQSISPKKPCDYSSISVSSSSNSNRGGDGINSASGSRPFAAPISPALASVGTGGHTVATALTPTLKDIDWTNETCFGGGFGFTNTIVDDPHQLWLSSPTTSSSCSNITDTELERSLDDYRRRTARTNPIEKTIDCANLLDELQVELSEPPVTISPPVSLHEEIEQLSSAFDCDASNHLVSTAAPTVTAATLPFVGLTVDDTAPVPLNIFKWLQEDNISTNEPVLCSTTSELVESLFVGTPAPILTTHTTGGTFEQCLDQIHIINGLTRGLSKSTTTTTTDRRVGTTTATASSATTATTTTTTTNLTTHNMANQSQRDHNYYAMKRRLQEEDIVGEERAPPTKMSKPLQPIGDGWMADDSKFSTPPSTSGLTAIASNSDSSKQHLHTKPSVTLGRKHSLASRKAATLGVNVTPRVILPAPHQPTLTTISGHTLAAALTGTTTTTTLTTTTTTTHEPLRMLPQAATLNTPDLTNDILDLEDEKFDLLSFIDTNDEELEQSSYHSTVEEKPTLDLLLLAEYHKESKAAPGSSTAGGAEQQNYQLLTQDSLSQLAPDADETTSRATVTAGRRTNTSSACSIGSRSSASSVCGDSSSDVSSSAKAPKRRGRPPKVAGTVRDRSQYQHLSEADWRYREQRDKNNEASRKSRINRKDRELKLEEEADRLSAQHQKLSYEERRLKQDCQRWRKAVMRLALL</sequence>
<keyword evidence="4" id="KW-1185">Reference proteome</keyword>
<dbReference type="PROSITE" id="PS50217">
    <property type="entry name" value="BZIP"/>
    <property type="match status" value="1"/>
</dbReference>
<dbReference type="SMART" id="SM00338">
    <property type="entry name" value="BRLZ"/>
    <property type="match status" value="1"/>
</dbReference>
<protein>
    <recommendedName>
        <fullName evidence="2">BZIP domain-containing protein</fullName>
    </recommendedName>
</protein>
<evidence type="ECO:0000256" key="1">
    <source>
        <dbReference type="SAM" id="MobiDB-lite"/>
    </source>
</evidence>
<evidence type="ECO:0000313" key="3">
    <source>
        <dbReference type="EnsemblMetazoa" id="AMIN005274-PA"/>
    </source>
</evidence>
<dbReference type="CDD" id="cd14813">
    <property type="entry name" value="bZIP_BmCbz-like"/>
    <property type="match status" value="1"/>
</dbReference>
<reference evidence="4" key="1">
    <citation type="submission" date="2013-03" db="EMBL/GenBank/DDBJ databases">
        <title>The Genome Sequence of Anopheles minimus MINIMUS1.</title>
        <authorList>
            <consortium name="The Broad Institute Genomics Platform"/>
            <person name="Neafsey D.E."/>
            <person name="Walton C."/>
            <person name="Walker B."/>
            <person name="Young S.K."/>
            <person name="Zeng Q."/>
            <person name="Gargeya S."/>
            <person name="Fitzgerald M."/>
            <person name="Haas B."/>
            <person name="Abouelleil A."/>
            <person name="Allen A.W."/>
            <person name="Alvarado L."/>
            <person name="Arachchi H.M."/>
            <person name="Berlin A.M."/>
            <person name="Chapman S.B."/>
            <person name="Gainer-Dewar J."/>
            <person name="Goldberg J."/>
            <person name="Griggs A."/>
            <person name="Gujja S."/>
            <person name="Hansen M."/>
            <person name="Howarth C."/>
            <person name="Imamovic A."/>
            <person name="Ireland A."/>
            <person name="Larimer J."/>
            <person name="McCowan C."/>
            <person name="Murphy C."/>
            <person name="Pearson M."/>
            <person name="Poon T.W."/>
            <person name="Priest M."/>
            <person name="Roberts A."/>
            <person name="Saif S."/>
            <person name="Shea T."/>
            <person name="Sisk P."/>
            <person name="Sykes S."/>
            <person name="Wortman J."/>
            <person name="Nusbaum C."/>
            <person name="Birren B."/>
        </authorList>
    </citation>
    <scope>NUCLEOTIDE SEQUENCE [LARGE SCALE GENOMIC DNA]</scope>
    <source>
        <strain evidence="4">MINIMUS1</strain>
    </source>
</reference>
<feature type="compositionally biased region" description="Low complexity" evidence="1">
    <location>
        <begin position="733"/>
        <end position="758"/>
    </location>
</feature>
<feature type="region of interest" description="Disordered" evidence="1">
    <location>
        <begin position="432"/>
        <end position="459"/>
    </location>
</feature>
<dbReference type="Pfam" id="PF07716">
    <property type="entry name" value="bZIP_2"/>
    <property type="match status" value="1"/>
</dbReference>
<dbReference type="SUPFAM" id="SSF57959">
    <property type="entry name" value="Leucine zipper domain"/>
    <property type="match status" value="1"/>
</dbReference>
<dbReference type="InterPro" id="IPR004827">
    <property type="entry name" value="bZIP"/>
</dbReference>
<dbReference type="STRING" id="112268.A0A182W4L1"/>